<name>A0A450ZD44_9GAMM</name>
<evidence type="ECO:0000313" key="1">
    <source>
        <dbReference type="EMBL" id="VFK51705.1"/>
    </source>
</evidence>
<accession>A0A450ZD44</accession>
<dbReference type="Gene3D" id="3.30.565.10">
    <property type="entry name" value="Histidine kinase-like ATPase, C-terminal domain"/>
    <property type="match status" value="1"/>
</dbReference>
<dbReference type="EMBL" id="CAADFY010000007">
    <property type="protein sequence ID" value="VFK52295.1"/>
    <property type="molecule type" value="Genomic_DNA"/>
</dbReference>
<evidence type="ECO:0000313" key="3">
    <source>
        <dbReference type="EMBL" id="VFK52720.1"/>
    </source>
</evidence>
<dbReference type="EMBL" id="CAADFX010000010">
    <property type="protein sequence ID" value="VFK51705.1"/>
    <property type="molecule type" value="Genomic_DNA"/>
</dbReference>
<dbReference type="EMBL" id="CAADFV010000009">
    <property type="protein sequence ID" value="VFK52720.1"/>
    <property type="molecule type" value="Genomic_DNA"/>
</dbReference>
<evidence type="ECO:0000313" key="2">
    <source>
        <dbReference type="EMBL" id="VFK52295.1"/>
    </source>
</evidence>
<sequence length="673" mass="77444">MNLHTNLQGRLRNTHLSKNHGLQPVFETVVNSIHALEERGNLADGGTISLRIQRNPQEELDSNRTKDIDAFIVEDNGIGFNEDNMRSFETLDSDHKISKGCRGVGRLLWLKVFDYVEIHSSYKDPQNEINDRIFTFDKDGIKVIKKTENFPKSIMTRIYLQGFDKEYKKSTPRKIEAIARALLEHCLWYFARPEGAPEIIVRDDHQSINLHDLYSDYMHESAKTEMIRIKESNFDLIHIKFRASSSKKHSLSLCAANRLVKEEEISGKIPGLHGRISDNDGEFTYCCYVRSSYLDERVRSERTSFNIVEDSKETGELFPKEIALKEIREEVLARSQKYLKEHLEKNTEAGKNRIYKFVSEKSPRYRPILRYMSERELAVDPNITNKDLELHLHKKLAEVEGSMLEQGHEIMANPEGDIDDYKEKLDRYLQTASDIKMSDLASYVSHRRVVLDLLKKSIQTTEPGKYAKEKVIHNLIMPMGKDSNEIWTISHNLWLVDERLTFHNYLASNKKFTSMPATENDTAKTPDLFTLNVYDKPLLISEKQMPPLASITIIELKRPMRNDAKEGEEKNPIEQVLRYLKTIREDGVITANGTHIPKPGNIPGYCYVICDLTPSMIGRCEMAGLRISGDNMGYFGFNESYGAYIEVISYIKLVTAAEERNKAFFDKLGLPTN</sequence>
<gene>
    <name evidence="1" type="ORF">BECKTUN1418D_GA0071000_101021</name>
    <name evidence="3" type="ORF">BECKTUN1418E_GA0071001_10093</name>
    <name evidence="2" type="ORF">BECKTUN1418F_GA0071002_10073</name>
</gene>
<proteinExistence type="predicted"/>
<evidence type="ECO:0008006" key="4">
    <source>
        <dbReference type="Google" id="ProtNLM"/>
    </source>
</evidence>
<dbReference type="InterPro" id="IPR036890">
    <property type="entry name" value="HATPase_C_sf"/>
</dbReference>
<dbReference type="AlphaFoldDB" id="A0A450ZD44"/>
<protein>
    <recommendedName>
        <fullName evidence="4">Histidine kinase-, DNA gyrase B-, and HSP90-like ATPase</fullName>
    </recommendedName>
</protein>
<reference evidence="1" key="1">
    <citation type="submission" date="2019-02" db="EMBL/GenBank/DDBJ databases">
        <authorList>
            <person name="Gruber-Vodicka R. H."/>
            <person name="Seah K. B. B."/>
        </authorList>
    </citation>
    <scope>NUCLEOTIDE SEQUENCE</scope>
    <source>
        <strain evidence="1">BECK_BY1</strain>
        <strain evidence="3">BECK_BY2</strain>
        <strain evidence="2">BECK_BY3</strain>
    </source>
</reference>
<dbReference type="SUPFAM" id="SSF55874">
    <property type="entry name" value="ATPase domain of HSP90 chaperone/DNA topoisomerase II/histidine kinase"/>
    <property type="match status" value="1"/>
</dbReference>
<organism evidence="1">
    <name type="scientific">Candidatus Kentrum sp. TUN</name>
    <dbReference type="NCBI Taxonomy" id="2126343"/>
    <lineage>
        <taxon>Bacteria</taxon>
        <taxon>Pseudomonadati</taxon>
        <taxon>Pseudomonadota</taxon>
        <taxon>Gammaproteobacteria</taxon>
        <taxon>Candidatus Kentrum</taxon>
    </lineage>
</organism>